<dbReference type="InterPro" id="IPR004843">
    <property type="entry name" value="Calcineurin-like_PHP"/>
</dbReference>
<dbReference type="AlphaFoldDB" id="A0A3E2H1L9"/>
<organism evidence="2 3">
    <name type="scientific">Scytalidium lignicola</name>
    <name type="common">Hyphomycete</name>
    <dbReference type="NCBI Taxonomy" id="5539"/>
    <lineage>
        <taxon>Eukaryota</taxon>
        <taxon>Fungi</taxon>
        <taxon>Dikarya</taxon>
        <taxon>Ascomycota</taxon>
        <taxon>Pezizomycotina</taxon>
        <taxon>Leotiomycetes</taxon>
        <taxon>Leotiomycetes incertae sedis</taxon>
        <taxon>Scytalidium</taxon>
    </lineage>
</organism>
<feature type="non-terminal residue" evidence="2">
    <location>
        <position position="176"/>
    </location>
</feature>
<proteinExistence type="predicted"/>
<dbReference type="EMBL" id="NCSJ02000216">
    <property type="protein sequence ID" value="RFU27231.1"/>
    <property type="molecule type" value="Genomic_DNA"/>
</dbReference>
<gene>
    <name evidence="2" type="ORF">B7463_g9118</name>
</gene>
<dbReference type="GO" id="GO:0016787">
    <property type="term" value="F:hydrolase activity"/>
    <property type="evidence" value="ECO:0007669"/>
    <property type="project" value="InterPro"/>
</dbReference>
<protein>
    <recommendedName>
        <fullName evidence="1">Calcineurin-like phosphoesterase domain-containing protein</fullName>
    </recommendedName>
</protein>
<dbReference type="InterPro" id="IPR029052">
    <property type="entry name" value="Metallo-depent_PP-like"/>
</dbReference>
<feature type="non-terminal residue" evidence="2">
    <location>
        <position position="1"/>
    </location>
</feature>
<accession>A0A3E2H1L9</accession>
<dbReference type="Pfam" id="PF00149">
    <property type="entry name" value="Metallophos"/>
    <property type="match status" value="1"/>
</dbReference>
<dbReference type="STRING" id="5539.A0A3E2H1L9"/>
<dbReference type="OrthoDB" id="550558at2759"/>
<comment type="caution">
    <text evidence="2">The sequence shown here is derived from an EMBL/GenBank/DDBJ whole genome shotgun (WGS) entry which is preliminary data.</text>
</comment>
<sequence length="176" mass="19982">MACHNQDTSYTIHADHTKSQSRFSVVDKISSLFSKSSSPSFQILSDLHLEVGQQYISFKIPISAPYLILAGDIGRLIDYDSYLVFLAAQTAQFEQVFLILGNHEFYGLSFTAGLEQAQKLEHEEVLGGRLILLHQKRFDIPNSRVTILGCTLWSKILEDAKQVVRMRVKDFEKIDD</sequence>
<dbReference type="PANTHER" id="PTHR37844">
    <property type="entry name" value="SER/THR PROTEIN PHOSPHATASE SUPERFAMILY (AFU_ORTHOLOGUE AFUA_1G14840)"/>
    <property type="match status" value="1"/>
</dbReference>
<reference evidence="2 3" key="1">
    <citation type="submission" date="2018-05" db="EMBL/GenBank/DDBJ databases">
        <title>Draft genome sequence of Scytalidium lignicola DSM 105466, a ubiquitous saprotrophic fungus.</title>
        <authorList>
            <person name="Buettner E."/>
            <person name="Gebauer A.M."/>
            <person name="Hofrichter M."/>
            <person name="Liers C."/>
            <person name="Kellner H."/>
        </authorList>
    </citation>
    <scope>NUCLEOTIDE SEQUENCE [LARGE SCALE GENOMIC DNA]</scope>
    <source>
        <strain evidence="2 3">DSM 105466</strain>
    </source>
</reference>
<dbReference type="PANTHER" id="PTHR37844:SF2">
    <property type="entry name" value="SER_THR PROTEIN PHOSPHATASE SUPERFAMILY (AFU_ORTHOLOGUE AFUA_1G14840)"/>
    <property type="match status" value="1"/>
</dbReference>
<keyword evidence="3" id="KW-1185">Reference proteome</keyword>
<evidence type="ECO:0000313" key="3">
    <source>
        <dbReference type="Proteomes" id="UP000258309"/>
    </source>
</evidence>
<dbReference type="Proteomes" id="UP000258309">
    <property type="component" value="Unassembled WGS sequence"/>
</dbReference>
<evidence type="ECO:0000259" key="1">
    <source>
        <dbReference type="Pfam" id="PF00149"/>
    </source>
</evidence>
<name>A0A3E2H1L9_SCYLI</name>
<evidence type="ECO:0000313" key="2">
    <source>
        <dbReference type="EMBL" id="RFU27231.1"/>
    </source>
</evidence>
<feature type="domain" description="Calcineurin-like phosphoesterase" evidence="1">
    <location>
        <begin position="44"/>
        <end position="110"/>
    </location>
</feature>
<dbReference type="SUPFAM" id="SSF56300">
    <property type="entry name" value="Metallo-dependent phosphatases"/>
    <property type="match status" value="1"/>
</dbReference>
<dbReference type="OMA" id="NESHRAD"/>